<feature type="region of interest" description="Disordered" evidence="1">
    <location>
        <begin position="61"/>
        <end position="110"/>
    </location>
</feature>
<feature type="region of interest" description="Disordered" evidence="1">
    <location>
        <begin position="17"/>
        <end position="44"/>
    </location>
</feature>
<protein>
    <submittedName>
        <fullName evidence="2">Uncharacterized protein</fullName>
    </submittedName>
</protein>
<name>A0A9W8ZW89_9AGAR</name>
<comment type="caution">
    <text evidence="2">The sequence shown here is derived from an EMBL/GenBank/DDBJ whole genome shotgun (WGS) entry which is preliminary data.</text>
</comment>
<proteinExistence type="predicted"/>
<evidence type="ECO:0000256" key="1">
    <source>
        <dbReference type="SAM" id="MobiDB-lite"/>
    </source>
</evidence>
<dbReference type="Proteomes" id="UP001150238">
    <property type="component" value="Unassembled WGS sequence"/>
</dbReference>
<accession>A0A9W8ZW89</accession>
<reference evidence="2" key="1">
    <citation type="submission" date="2022-08" db="EMBL/GenBank/DDBJ databases">
        <authorList>
            <consortium name="DOE Joint Genome Institute"/>
            <person name="Min B."/>
            <person name="Riley R."/>
            <person name="Sierra-Patev S."/>
            <person name="Naranjo-Ortiz M."/>
            <person name="Looney B."/>
            <person name="Konkel Z."/>
            <person name="Slot J.C."/>
            <person name="Sakamoto Y."/>
            <person name="Steenwyk J.L."/>
            <person name="Rokas A."/>
            <person name="Carro J."/>
            <person name="Camarero S."/>
            <person name="Ferreira P."/>
            <person name="Molpeceres G."/>
            <person name="Ruiz-Duenas F.J."/>
            <person name="Serrano A."/>
            <person name="Henrissat B."/>
            <person name="Drula E."/>
            <person name="Hughes K.W."/>
            <person name="Mata J.L."/>
            <person name="Ishikawa N.K."/>
            <person name="Vargas-Isla R."/>
            <person name="Ushijima S."/>
            <person name="Smith C.A."/>
            <person name="Ahrendt S."/>
            <person name="Andreopoulos W."/>
            <person name="He G."/>
            <person name="Labutti K."/>
            <person name="Lipzen A."/>
            <person name="Ng V."/>
            <person name="Sandor L."/>
            <person name="Barry K."/>
            <person name="Martinez A.T."/>
            <person name="Xiao Y."/>
            <person name="Gibbons J.G."/>
            <person name="Terashima K."/>
            <person name="Hibbett D.S."/>
            <person name="Grigoriev I.V."/>
        </authorList>
    </citation>
    <scope>NUCLEOTIDE SEQUENCE</scope>
    <source>
        <strain evidence="2">Sp2 HRB7682 ss15</strain>
    </source>
</reference>
<sequence length="212" mass="22543">MDEPGVFDLPRFRITETPTTAVPLHLHRRGRSDNENSLSGGGHGVYSDLDVSLTDEVDDAKGKGKQRLRGHAHSGSITTIGTTGATETAIASGSGHSHLTTSSGGSVSVSSDSQQTLLLAAHLQSALYPPPREDPLDMVHRTRDADQRVIVRLNPGGLGILGEKKANGVGGSNDTDTDPSDFSKFSDHESEGRRVGGVRVLGSRFGSEFRFW</sequence>
<evidence type="ECO:0000313" key="2">
    <source>
        <dbReference type="EMBL" id="KAJ4467760.1"/>
    </source>
</evidence>
<dbReference type="AlphaFoldDB" id="A0A9W8ZW89"/>
<reference evidence="2" key="2">
    <citation type="journal article" date="2023" name="Proc. Natl. Acad. Sci. U.S.A.">
        <title>A global phylogenomic analysis of the shiitake genus Lentinula.</title>
        <authorList>
            <person name="Sierra-Patev S."/>
            <person name="Min B."/>
            <person name="Naranjo-Ortiz M."/>
            <person name="Looney B."/>
            <person name="Konkel Z."/>
            <person name="Slot J.C."/>
            <person name="Sakamoto Y."/>
            <person name="Steenwyk J.L."/>
            <person name="Rokas A."/>
            <person name="Carro J."/>
            <person name="Camarero S."/>
            <person name="Ferreira P."/>
            <person name="Molpeceres G."/>
            <person name="Ruiz-Duenas F.J."/>
            <person name="Serrano A."/>
            <person name="Henrissat B."/>
            <person name="Drula E."/>
            <person name="Hughes K.W."/>
            <person name="Mata J.L."/>
            <person name="Ishikawa N.K."/>
            <person name="Vargas-Isla R."/>
            <person name="Ushijima S."/>
            <person name="Smith C.A."/>
            <person name="Donoghue J."/>
            <person name="Ahrendt S."/>
            <person name="Andreopoulos W."/>
            <person name="He G."/>
            <person name="LaButti K."/>
            <person name="Lipzen A."/>
            <person name="Ng V."/>
            <person name="Riley R."/>
            <person name="Sandor L."/>
            <person name="Barry K."/>
            <person name="Martinez A.T."/>
            <person name="Xiao Y."/>
            <person name="Gibbons J.G."/>
            <person name="Terashima K."/>
            <person name="Grigoriev I.V."/>
            <person name="Hibbett D."/>
        </authorList>
    </citation>
    <scope>NUCLEOTIDE SEQUENCE</scope>
    <source>
        <strain evidence="2">Sp2 HRB7682 ss15</strain>
    </source>
</reference>
<gene>
    <name evidence="2" type="ORF">C8J55DRAFT_492651</name>
</gene>
<feature type="compositionally biased region" description="Basic residues" evidence="1">
    <location>
        <begin position="63"/>
        <end position="72"/>
    </location>
</feature>
<feature type="compositionally biased region" description="Basic and acidic residues" evidence="1">
    <location>
        <begin position="184"/>
        <end position="193"/>
    </location>
</feature>
<organism evidence="2 3">
    <name type="scientific">Lentinula lateritia</name>
    <dbReference type="NCBI Taxonomy" id="40482"/>
    <lineage>
        <taxon>Eukaryota</taxon>
        <taxon>Fungi</taxon>
        <taxon>Dikarya</taxon>
        <taxon>Basidiomycota</taxon>
        <taxon>Agaricomycotina</taxon>
        <taxon>Agaricomycetes</taxon>
        <taxon>Agaricomycetidae</taxon>
        <taxon>Agaricales</taxon>
        <taxon>Marasmiineae</taxon>
        <taxon>Omphalotaceae</taxon>
        <taxon>Lentinula</taxon>
    </lineage>
</organism>
<dbReference type="EMBL" id="JANVFS010000040">
    <property type="protein sequence ID" value="KAJ4467760.1"/>
    <property type="molecule type" value="Genomic_DNA"/>
</dbReference>
<feature type="region of interest" description="Disordered" evidence="1">
    <location>
        <begin position="162"/>
        <end position="193"/>
    </location>
</feature>
<feature type="compositionally biased region" description="Low complexity" evidence="1">
    <location>
        <begin position="74"/>
        <end position="110"/>
    </location>
</feature>
<evidence type="ECO:0000313" key="3">
    <source>
        <dbReference type="Proteomes" id="UP001150238"/>
    </source>
</evidence>